<dbReference type="Proteomes" id="UP000232133">
    <property type="component" value="Chromosome"/>
</dbReference>
<dbReference type="GeneID" id="35118395"/>
<protein>
    <submittedName>
        <fullName evidence="3">Fe-S oxidoreductase</fullName>
    </submittedName>
</protein>
<evidence type="ECO:0000313" key="3">
    <source>
        <dbReference type="EMBL" id="ATZ59528.1"/>
    </source>
</evidence>
<dbReference type="PANTHER" id="PTHR43312:SF2">
    <property type="entry name" value="OXIDOREDUCTASE"/>
    <property type="match status" value="1"/>
</dbReference>
<evidence type="ECO:0000259" key="2">
    <source>
        <dbReference type="Pfam" id="PF13187"/>
    </source>
</evidence>
<dbReference type="SUPFAM" id="SSF51430">
    <property type="entry name" value="NAD(P)-linked oxidoreductase"/>
    <property type="match status" value="1"/>
</dbReference>
<name>A0A2H4U5Z0_METSM</name>
<dbReference type="Pfam" id="PF00248">
    <property type="entry name" value="Aldo_ket_red"/>
    <property type="match status" value="1"/>
</dbReference>
<dbReference type="Gene3D" id="3.20.20.100">
    <property type="entry name" value="NADP-dependent oxidoreductase domain"/>
    <property type="match status" value="1"/>
</dbReference>
<dbReference type="PANTHER" id="PTHR43312">
    <property type="entry name" value="D-THREO-ALDOSE 1-DEHYDROGENASE"/>
    <property type="match status" value="1"/>
</dbReference>
<dbReference type="Pfam" id="PF13187">
    <property type="entry name" value="Fer4_9"/>
    <property type="match status" value="1"/>
</dbReference>
<dbReference type="EMBL" id="CP017803">
    <property type="protein sequence ID" value="ATZ59528.1"/>
    <property type="molecule type" value="Genomic_DNA"/>
</dbReference>
<dbReference type="InterPro" id="IPR023210">
    <property type="entry name" value="NADP_OxRdtase_dom"/>
</dbReference>
<dbReference type="RefSeq" id="WP_100815360.1">
    <property type="nucleotide sequence ID" value="NZ_CP017803.1"/>
</dbReference>
<reference evidence="3 4" key="1">
    <citation type="submission" date="2016-10" db="EMBL/GenBank/DDBJ databases">
        <authorList>
            <person name="Varghese N."/>
        </authorList>
    </citation>
    <scope>NUCLEOTIDE SEQUENCE [LARGE SCALE GENOMIC DNA]</scope>
    <source>
        <strain evidence="3 4">KB11</strain>
    </source>
</reference>
<feature type="domain" description="4Fe-4S ferredoxin-type" evidence="2">
    <location>
        <begin position="288"/>
        <end position="354"/>
    </location>
</feature>
<dbReference type="InterPro" id="IPR017896">
    <property type="entry name" value="4Fe4S_Fe-S-bd"/>
</dbReference>
<dbReference type="InterPro" id="IPR036812">
    <property type="entry name" value="NAD(P)_OxRdtase_dom_sf"/>
</dbReference>
<dbReference type="SUPFAM" id="SSF46548">
    <property type="entry name" value="alpha-helical ferredoxin"/>
    <property type="match status" value="1"/>
</dbReference>
<dbReference type="AlphaFoldDB" id="A0A2H4U5Z0"/>
<organism evidence="3 4">
    <name type="scientific">Methanobrevibacter smithii</name>
    <dbReference type="NCBI Taxonomy" id="2173"/>
    <lineage>
        <taxon>Archaea</taxon>
        <taxon>Methanobacteriati</taxon>
        <taxon>Methanobacteriota</taxon>
        <taxon>Methanomada group</taxon>
        <taxon>Methanobacteria</taxon>
        <taxon>Methanobacteriales</taxon>
        <taxon>Methanobacteriaceae</taxon>
        <taxon>Methanobrevibacter</taxon>
    </lineage>
</organism>
<gene>
    <name evidence="3" type="ORF">BK798_03420</name>
</gene>
<dbReference type="InterPro" id="IPR053135">
    <property type="entry name" value="AKR2_Oxidoreductase"/>
</dbReference>
<dbReference type="CDD" id="cd19096">
    <property type="entry name" value="AKR_Fe-S_oxidoreductase"/>
    <property type="match status" value="1"/>
</dbReference>
<accession>A0A2H4U5Z0</accession>
<sequence>MKKFGFGSMRLPCNSDDPKDIDLPQIFEMVDRYIESGFNYFDTAYGYHDGLSEVALRKAVTERYLREDVIIADKLPVYMLKPSHNLEEIFHEQKERCGVEYFDYYMLHNITNNFYNGIIPQLKCFEFAEKLKEEGFIRHLGISFHDDAETLDKILNEHPSIEFVQLQINYLDWDNEGIQSGKCYEVARKYNKDIIVMEPLKGGTLVNIPEDAGKILTSYNPDLSLASWGIRFAASLEGVLTVLSGVSSLEQLEDNLSYMKDFNPLTEDELKVIGDVVEIIKHSIAIPCTGCDYCLDTCSEDIPISKFFALYNDVKQSIELQFLHYFYYDNLAKKNAPASSCLECGECEENCTQHIKIIDELKKVRELLEVDLESML</sequence>
<proteinExistence type="predicted"/>
<feature type="domain" description="NADP-dependent oxidoreductase" evidence="1">
    <location>
        <begin position="5"/>
        <end position="274"/>
    </location>
</feature>
<evidence type="ECO:0000259" key="1">
    <source>
        <dbReference type="Pfam" id="PF00248"/>
    </source>
</evidence>
<evidence type="ECO:0000313" key="4">
    <source>
        <dbReference type="Proteomes" id="UP000232133"/>
    </source>
</evidence>